<dbReference type="EMBL" id="JARQWQ010000011">
    <property type="protein sequence ID" value="KAK2568564.1"/>
    <property type="molecule type" value="Genomic_DNA"/>
</dbReference>
<protein>
    <submittedName>
        <fullName evidence="3">Uncharacterized protein</fullName>
    </submittedName>
</protein>
<dbReference type="Proteomes" id="UP001249851">
    <property type="component" value="Unassembled WGS sequence"/>
</dbReference>
<dbReference type="AlphaFoldDB" id="A0AAD9VBT5"/>
<gene>
    <name evidence="3" type="ORF">P5673_006492</name>
</gene>
<proteinExistence type="predicted"/>
<keyword evidence="2" id="KW-0472">Membrane</keyword>
<evidence type="ECO:0000313" key="3">
    <source>
        <dbReference type="EMBL" id="KAK2568564.1"/>
    </source>
</evidence>
<accession>A0AAD9VBT5</accession>
<name>A0AAD9VBT5_ACRCE</name>
<reference evidence="3" key="1">
    <citation type="journal article" date="2023" name="G3 (Bethesda)">
        <title>Whole genome assembly and annotation of the endangered Caribbean coral Acropora cervicornis.</title>
        <authorList>
            <person name="Selwyn J.D."/>
            <person name="Vollmer S.V."/>
        </authorList>
    </citation>
    <scope>NUCLEOTIDE SEQUENCE</scope>
    <source>
        <strain evidence="3">K2</strain>
    </source>
</reference>
<comment type="caution">
    <text evidence="3">The sequence shown here is derived from an EMBL/GenBank/DDBJ whole genome shotgun (WGS) entry which is preliminary data.</text>
</comment>
<keyword evidence="4" id="KW-1185">Reference proteome</keyword>
<reference evidence="3" key="2">
    <citation type="journal article" date="2023" name="Science">
        <title>Genomic signatures of disease resistance in endangered staghorn corals.</title>
        <authorList>
            <person name="Vollmer S.V."/>
            <person name="Selwyn J.D."/>
            <person name="Despard B.A."/>
            <person name="Roesel C.L."/>
        </authorList>
    </citation>
    <scope>NUCLEOTIDE SEQUENCE</scope>
    <source>
        <strain evidence="3">K2</strain>
    </source>
</reference>
<keyword evidence="2" id="KW-1133">Transmembrane helix</keyword>
<evidence type="ECO:0000256" key="1">
    <source>
        <dbReference type="SAM" id="MobiDB-lite"/>
    </source>
</evidence>
<organism evidence="3 4">
    <name type="scientific">Acropora cervicornis</name>
    <name type="common">Staghorn coral</name>
    <dbReference type="NCBI Taxonomy" id="6130"/>
    <lineage>
        <taxon>Eukaryota</taxon>
        <taxon>Metazoa</taxon>
        <taxon>Cnidaria</taxon>
        <taxon>Anthozoa</taxon>
        <taxon>Hexacorallia</taxon>
        <taxon>Scleractinia</taxon>
        <taxon>Astrocoeniina</taxon>
        <taxon>Acroporidae</taxon>
        <taxon>Acropora</taxon>
    </lineage>
</organism>
<sequence length="211" mass="23625">MHYTTEITDDVTEISLNEQKSFEASKTTTLFKFKPTVDVTKKQLDITVSSQSDTVAYLKVSDICKQAMNTRCLDYSESSLRLTFGKQGRITLSRASRPSLNTFGFRYIGIALKNQSGKNRIKSIELTLRSSFNYNYIRPLIFLGLVSSIGGIVIALWACFCFKDPYTLPQEDNSAESDRLNGQNLEILASNGSESEGGNRNESRPLFGENK</sequence>
<evidence type="ECO:0000313" key="4">
    <source>
        <dbReference type="Proteomes" id="UP001249851"/>
    </source>
</evidence>
<keyword evidence="2" id="KW-0812">Transmembrane</keyword>
<feature type="transmembrane region" description="Helical" evidence="2">
    <location>
        <begin position="136"/>
        <end position="158"/>
    </location>
</feature>
<feature type="region of interest" description="Disordered" evidence="1">
    <location>
        <begin position="188"/>
        <end position="211"/>
    </location>
</feature>
<evidence type="ECO:0000256" key="2">
    <source>
        <dbReference type="SAM" id="Phobius"/>
    </source>
</evidence>